<name>A0A2X3GIF4_KLEPN</name>
<sequence length="189" mass="21432">MVIATRKPLCNKRWSASPASQDLQLTQLRHPWVATKASCKSKKRLEEPRLTARPLSRTKRLGRAHAATGVLLWSLFCSTITPSADNSLRRCSPLWRIPAGQDAYRQSTTVRWRPGAAGSPWYAGPVQDRRRRRPRLLAAQTEWTGNGRYPPRSAARYRPLRDDTRYAQAYGRAEGTGGSRRSPPHHQPR</sequence>
<dbReference type="EMBL" id="UAWQ01000002">
    <property type="protein sequence ID" value="SQC36689.1"/>
    <property type="molecule type" value="Genomic_DNA"/>
</dbReference>
<dbReference type="AlphaFoldDB" id="A0A2X3GIF4"/>
<gene>
    <name evidence="2" type="ORF">NCTC13465_00334</name>
</gene>
<reference evidence="2 3" key="1">
    <citation type="submission" date="2018-06" db="EMBL/GenBank/DDBJ databases">
        <authorList>
            <consortium name="Pathogen Informatics"/>
            <person name="Doyle S."/>
        </authorList>
    </citation>
    <scope>NUCLEOTIDE SEQUENCE [LARGE SCALE GENOMIC DNA]</scope>
    <source>
        <strain evidence="2 3">NCTC13465</strain>
    </source>
</reference>
<organism evidence="2 3">
    <name type="scientific">Klebsiella pneumoniae</name>
    <dbReference type="NCBI Taxonomy" id="573"/>
    <lineage>
        <taxon>Bacteria</taxon>
        <taxon>Pseudomonadati</taxon>
        <taxon>Pseudomonadota</taxon>
        <taxon>Gammaproteobacteria</taxon>
        <taxon>Enterobacterales</taxon>
        <taxon>Enterobacteriaceae</taxon>
        <taxon>Klebsiella/Raoultella group</taxon>
        <taxon>Klebsiella</taxon>
        <taxon>Klebsiella pneumoniae complex</taxon>
    </lineage>
</organism>
<proteinExistence type="predicted"/>
<dbReference type="Proteomes" id="UP000251721">
    <property type="component" value="Unassembled WGS sequence"/>
</dbReference>
<accession>A0A2X3GIF4</accession>
<feature type="region of interest" description="Disordered" evidence="1">
    <location>
        <begin position="144"/>
        <end position="189"/>
    </location>
</feature>
<evidence type="ECO:0000256" key="1">
    <source>
        <dbReference type="SAM" id="MobiDB-lite"/>
    </source>
</evidence>
<protein>
    <submittedName>
        <fullName evidence="2">Uncharacterized protein</fullName>
    </submittedName>
</protein>
<evidence type="ECO:0000313" key="3">
    <source>
        <dbReference type="Proteomes" id="UP000251721"/>
    </source>
</evidence>
<evidence type="ECO:0000313" key="2">
    <source>
        <dbReference type="EMBL" id="SQC36689.1"/>
    </source>
</evidence>
<feature type="compositionally biased region" description="Low complexity" evidence="1">
    <location>
        <begin position="148"/>
        <end position="157"/>
    </location>
</feature>